<feature type="compositionally biased region" description="Acidic residues" evidence="5">
    <location>
        <begin position="99"/>
        <end position="108"/>
    </location>
</feature>
<evidence type="ECO:0000256" key="4">
    <source>
        <dbReference type="ARBA" id="ARBA00023242"/>
    </source>
</evidence>
<name>A0A3L6F149_MAIZE</name>
<evidence type="ECO:0000256" key="3">
    <source>
        <dbReference type="ARBA" id="ARBA00023163"/>
    </source>
</evidence>
<dbReference type="InterPro" id="IPR003441">
    <property type="entry name" value="NAC-dom"/>
</dbReference>
<dbReference type="PROSITE" id="PS51005">
    <property type="entry name" value="NAC"/>
    <property type="match status" value="1"/>
</dbReference>
<evidence type="ECO:0000256" key="5">
    <source>
        <dbReference type="SAM" id="MobiDB-lite"/>
    </source>
</evidence>
<reference evidence="7 8" key="1">
    <citation type="journal article" date="2018" name="Nat. Genet.">
        <title>Extensive intraspecific gene order and gene structural variations between Mo17 and other maize genomes.</title>
        <authorList>
            <person name="Sun S."/>
            <person name="Zhou Y."/>
            <person name="Chen J."/>
            <person name="Shi J."/>
            <person name="Zhao H."/>
            <person name="Zhao H."/>
            <person name="Song W."/>
            <person name="Zhang M."/>
            <person name="Cui Y."/>
            <person name="Dong X."/>
            <person name="Liu H."/>
            <person name="Ma X."/>
            <person name="Jiao Y."/>
            <person name="Wang B."/>
            <person name="Wei X."/>
            <person name="Stein J.C."/>
            <person name="Glaubitz J.C."/>
            <person name="Lu F."/>
            <person name="Yu G."/>
            <person name="Liang C."/>
            <person name="Fengler K."/>
            <person name="Li B."/>
            <person name="Rafalski A."/>
            <person name="Schnable P.S."/>
            <person name="Ware D.H."/>
            <person name="Buckler E.S."/>
            <person name="Lai J."/>
        </authorList>
    </citation>
    <scope>NUCLEOTIDE SEQUENCE [LARGE SCALE GENOMIC DNA]</scope>
    <source>
        <strain evidence="8">cv. Missouri 17</strain>
        <tissue evidence="7">Seedling</tissue>
    </source>
</reference>
<dbReference type="GO" id="GO:0006355">
    <property type="term" value="P:regulation of DNA-templated transcription"/>
    <property type="evidence" value="ECO:0007669"/>
    <property type="project" value="InterPro"/>
</dbReference>
<feature type="compositionally biased region" description="Basic and acidic residues" evidence="5">
    <location>
        <begin position="79"/>
        <end position="90"/>
    </location>
</feature>
<dbReference type="GO" id="GO:0003677">
    <property type="term" value="F:DNA binding"/>
    <property type="evidence" value="ECO:0007669"/>
    <property type="project" value="UniProtKB-KW"/>
</dbReference>
<keyword evidence="2" id="KW-0238">DNA-binding</keyword>
<dbReference type="ExpressionAtlas" id="A0A3L6F149">
    <property type="expression patterns" value="baseline"/>
</dbReference>
<sequence length="137" mass="15380">MHSRSGRLVVGTRKTLVFYRGRAPRGEKTDWVMHEYSMGERRSSALLRGAQSEWVICRVFTRKQHPAVISNDRKLPEMEEAAVHGHDHRSPGHLLATEAADDDYDSEQESAVPKQTPGSHIGGAQAMEGDDDHYQQS</sequence>
<gene>
    <name evidence="7" type="primary">NAC100_7</name>
    <name evidence="7" type="ORF">Zm00014a_012955</name>
</gene>
<keyword evidence="4" id="KW-0539">Nucleus</keyword>
<feature type="domain" description="NAC" evidence="6">
    <location>
        <begin position="1"/>
        <end position="62"/>
    </location>
</feature>
<accession>A0A3L6F149</accession>
<evidence type="ECO:0000256" key="2">
    <source>
        <dbReference type="ARBA" id="ARBA00023125"/>
    </source>
</evidence>
<dbReference type="Gene3D" id="2.170.150.80">
    <property type="entry name" value="NAC domain"/>
    <property type="match status" value="1"/>
</dbReference>
<keyword evidence="1" id="KW-0805">Transcription regulation</keyword>
<organism evidence="7 8">
    <name type="scientific">Zea mays</name>
    <name type="common">Maize</name>
    <dbReference type="NCBI Taxonomy" id="4577"/>
    <lineage>
        <taxon>Eukaryota</taxon>
        <taxon>Viridiplantae</taxon>
        <taxon>Streptophyta</taxon>
        <taxon>Embryophyta</taxon>
        <taxon>Tracheophyta</taxon>
        <taxon>Spermatophyta</taxon>
        <taxon>Magnoliopsida</taxon>
        <taxon>Liliopsida</taxon>
        <taxon>Poales</taxon>
        <taxon>Poaceae</taxon>
        <taxon>PACMAD clade</taxon>
        <taxon>Panicoideae</taxon>
        <taxon>Andropogonodae</taxon>
        <taxon>Andropogoneae</taxon>
        <taxon>Tripsacinae</taxon>
        <taxon>Zea</taxon>
    </lineage>
</organism>
<dbReference type="PANTHER" id="PTHR31744">
    <property type="entry name" value="PROTEIN CUP-SHAPED COTYLEDON 2-RELATED"/>
    <property type="match status" value="1"/>
</dbReference>
<dbReference type="Pfam" id="PF02365">
    <property type="entry name" value="NAM"/>
    <property type="match status" value="1"/>
</dbReference>
<dbReference type="PANTHER" id="PTHR31744:SF74">
    <property type="entry name" value="OS08G0433500 PROTEIN"/>
    <property type="match status" value="1"/>
</dbReference>
<feature type="region of interest" description="Disordered" evidence="5">
    <location>
        <begin position="79"/>
        <end position="137"/>
    </location>
</feature>
<evidence type="ECO:0000313" key="7">
    <source>
        <dbReference type="EMBL" id="PWZ26779.1"/>
    </source>
</evidence>
<comment type="caution">
    <text evidence="7">The sequence shown here is derived from an EMBL/GenBank/DDBJ whole genome shotgun (WGS) entry which is preliminary data.</text>
</comment>
<dbReference type="InterPro" id="IPR036093">
    <property type="entry name" value="NAC_dom_sf"/>
</dbReference>
<evidence type="ECO:0000256" key="1">
    <source>
        <dbReference type="ARBA" id="ARBA00023015"/>
    </source>
</evidence>
<protein>
    <submittedName>
        <fullName evidence="7">NAC domain-containing protein 100</fullName>
    </submittedName>
</protein>
<dbReference type="EMBL" id="NCVQ01000005">
    <property type="protein sequence ID" value="PWZ26779.1"/>
    <property type="molecule type" value="Genomic_DNA"/>
</dbReference>
<evidence type="ECO:0000259" key="6">
    <source>
        <dbReference type="PROSITE" id="PS51005"/>
    </source>
</evidence>
<dbReference type="AlphaFoldDB" id="A0A3L6F149"/>
<evidence type="ECO:0000313" key="8">
    <source>
        <dbReference type="Proteomes" id="UP000251960"/>
    </source>
</evidence>
<keyword evidence="3" id="KW-0804">Transcription</keyword>
<dbReference type="Proteomes" id="UP000251960">
    <property type="component" value="Chromosome 4"/>
</dbReference>
<proteinExistence type="predicted"/>
<dbReference type="SUPFAM" id="SSF101941">
    <property type="entry name" value="NAC domain"/>
    <property type="match status" value="1"/>
</dbReference>